<proteinExistence type="predicted"/>
<organism evidence="4">
    <name type="scientific">Nippostrongylus brasiliensis</name>
    <name type="common">Rat hookworm</name>
    <dbReference type="NCBI Taxonomy" id="27835"/>
    <lineage>
        <taxon>Eukaryota</taxon>
        <taxon>Metazoa</taxon>
        <taxon>Ecdysozoa</taxon>
        <taxon>Nematoda</taxon>
        <taxon>Chromadorea</taxon>
        <taxon>Rhabditida</taxon>
        <taxon>Rhabditina</taxon>
        <taxon>Rhabditomorpha</taxon>
        <taxon>Strongyloidea</taxon>
        <taxon>Heligmosomidae</taxon>
        <taxon>Nippostrongylus</taxon>
    </lineage>
</organism>
<dbReference type="InterPro" id="IPR001478">
    <property type="entry name" value="PDZ"/>
</dbReference>
<dbReference type="EMBL" id="UYSL01020776">
    <property type="protein sequence ID" value="VDL76083.1"/>
    <property type="molecule type" value="Genomic_DNA"/>
</dbReference>
<reference evidence="2 3" key="2">
    <citation type="submission" date="2018-11" db="EMBL/GenBank/DDBJ databases">
        <authorList>
            <consortium name="Pathogen Informatics"/>
        </authorList>
    </citation>
    <scope>NUCLEOTIDE SEQUENCE [LARGE SCALE GENOMIC DNA]</scope>
</reference>
<name>A0A158R0T2_NIPBR</name>
<dbReference type="InterPro" id="IPR036034">
    <property type="entry name" value="PDZ_sf"/>
</dbReference>
<evidence type="ECO:0000259" key="1">
    <source>
        <dbReference type="PROSITE" id="PS50106"/>
    </source>
</evidence>
<evidence type="ECO:0000313" key="4">
    <source>
        <dbReference type="WBParaSite" id="NBR_0001249301-mRNA-1"/>
    </source>
</evidence>
<protein>
    <submittedName>
        <fullName evidence="4">PDZ domain-containing protein</fullName>
    </submittedName>
</protein>
<evidence type="ECO:0000313" key="3">
    <source>
        <dbReference type="Proteomes" id="UP000271162"/>
    </source>
</evidence>
<sequence>MCSPLCDTSSTRMCSRPFSAYSNLCSVEENDEVESQLTNWRCHSEEERYELEVDVYRESSKPGGLAFRIIGSRSSGIFVSYVDGKSQQAALLQEGDLLKECNGKNMSGITSEQHNVVLREEEPLLHLQSKNSGETVAHDLTPMVCCIAEVAACETLTFRLP</sequence>
<dbReference type="WBParaSite" id="NBR_0001249301-mRNA-1">
    <property type="protein sequence ID" value="NBR_0001249301-mRNA-1"/>
    <property type="gene ID" value="NBR_0001249301"/>
</dbReference>
<dbReference type="AlphaFoldDB" id="A0A158R0T2"/>
<reference evidence="4" key="1">
    <citation type="submission" date="2016-04" db="UniProtKB">
        <authorList>
            <consortium name="WormBaseParasite"/>
        </authorList>
    </citation>
    <scope>IDENTIFICATION</scope>
</reference>
<dbReference type="PROSITE" id="PS50106">
    <property type="entry name" value="PDZ"/>
    <property type="match status" value="1"/>
</dbReference>
<gene>
    <name evidence="2" type="ORF">NBR_LOCUS12494</name>
</gene>
<dbReference type="Gene3D" id="2.30.42.10">
    <property type="match status" value="1"/>
</dbReference>
<accession>A0A158R0T2</accession>
<dbReference type="SUPFAM" id="SSF50156">
    <property type="entry name" value="PDZ domain-like"/>
    <property type="match status" value="1"/>
</dbReference>
<evidence type="ECO:0000313" key="2">
    <source>
        <dbReference type="EMBL" id="VDL76083.1"/>
    </source>
</evidence>
<dbReference type="Proteomes" id="UP000271162">
    <property type="component" value="Unassembled WGS sequence"/>
</dbReference>
<feature type="domain" description="PDZ" evidence="1">
    <location>
        <begin position="52"/>
        <end position="133"/>
    </location>
</feature>
<keyword evidence="3" id="KW-1185">Reference proteome</keyword>